<dbReference type="InterPro" id="IPR000362">
    <property type="entry name" value="Fumarate_lyase_fam"/>
</dbReference>
<evidence type="ECO:0000256" key="1">
    <source>
        <dbReference type="ARBA" id="ARBA00004941"/>
    </source>
</evidence>
<dbReference type="Pfam" id="PF00206">
    <property type="entry name" value="Lyase_1"/>
    <property type="match status" value="1"/>
</dbReference>
<dbReference type="PANTHER" id="PTHR43814">
    <property type="entry name" value="ARGININOSUCCINATE LYASE"/>
    <property type="match status" value="1"/>
</dbReference>
<keyword evidence="6" id="KW-0963">Cytoplasm</keyword>
<name>A0ABY3ZZ68_9STAP</name>
<dbReference type="RefSeq" id="WP_243366539.1">
    <property type="nucleotide sequence ID" value="NZ_CP094348.1"/>
</dbReference>
<dbReference type="Gene3D" id="1.10.275.10">
    <property type="entry name" value="Fumarase/aspartase (N-terminal domain)"/>
    <property type="match status" value="1"/>
</dbReference>
<keyword evidence="4 6" id="KW-0028">Amino-acid biosynthesis</keyword>
<gene>
    <name evidence="6 9" type="primary">argH</name>
    <name evidence="9" type="ORF">MRZ06_03370</name>
</gene>
<evidence type="ECO:0000256" key="4">
    <source>
        <dbReference type="ARBA" id="ARBA00022605"/>
    </source>
</evidence>
<evidence type="ECO:0000256" key="3">
    <source>
        <dbReference type="ARBA" id="ARBA00022571"/>
    </source>
</evidence>
<keyword evidence="3 6" id="KW-0055">Arginine biosynthesis</keyword>
<dbReference type="CDD" id="cd01359">
    <property type="entry name" value="Argininosuccinate_lyase"/>
    <property type="match status" value="1"/>
</dbReference>
<evidence type="ECO:0000256" key="6">
    <source>
        <dbReference type="HAMAP-Rule" id="MF_00006"/>
    </source>
</evidence>
<dbReference type="PANTHER" id="PTHR43814:SF1">
    <property type="entry name" value="ARGININOSUCCINATE LYASE"/>
    <property type="match status" value="1"/>
</dbReference>
<reference evidence="9" key="2">
    <citation type="submission" date="2022-04" db="EMBL/GenBank/DDBJ databases">
        <title>Antimicrobial genetic elements in methicillin-resistant Macrococcus armenti.</title>
        <authorList>
            <person name="Keller J.E."/>
            <person name="Schwendener S."/>
            <person name="Pantucek R."/>
            <person name="Perreten V."/>
        </authorList>
    </citation>
    <scope>NUCLEOTIDE SEQUENCE</scope>
    <source>
        <strain evidence="9">CCM 2609</strain>
    </source>
</reference>
<evidence type="ECO:0000313" key="9">
    <source>
        <dbReference type="EMBL" id="UOB21131.1"/>
    </source>
</evidence>
<dbReference type="InterPro" id="IPR024083">
    <property type="entry name" value="Fumarase/histidase_N"/>
</dbReference>
<accession>A0ABY3ZZ68</accession>
<dbReference type="InterPro" id="IPR020557">
    <property type="entry name" value="Fumarate_lyase_CS"/>
</dbReference>
<evidence type="ECO:0000259" key="8">
    <source>
        <dbReference type="Pfam" id="PF14698"/>
    </source>
</evidence>
<feature type="domain" description="Fumarate lyase N-terminal" evidence="7">
    <location>
        <begin position="8"/>
        <end position="302"/>
    </location>
</feature>
<evidence type="ECO:0000259" key="7">
    <source>
        <dbReference type="Pfam" id="PF00206"/>
    </source>
</evidence>
<proteinExistence type="inferred from homology"/>
<reference evidence="9" key="1">
    <citation type="submission" date="2022-03" db="EMBL/GenBank/DDBJ databases">
        <authorList>
            <person name="Vrbovska V."/>
            <person name="Kovarovic V."/>
            <person name="Botka T."/>
            <person name="Pantucek R."/>
        </authorList>
    </citation>
    <scope>NUCLEOTIDE SEQUENCE</scope>
    <source>
        <strain evidence="9">CCM 2609</strain>
    </source>
</reference>
<dbReference type="InterPro" id="IPR022761">
    <property type="entry name" value="Fumarate_lyase_N"/>
</dbReference>
<dbReference type="PRINTS" id="PR00149">
    <property type="entry name" value="FUMRATELYASE"/>
</dbReference>
<comment type="similarity">
    <text evidence="6">Belongs to the lyase 1 family. Argininosuccinate lyase subfamily.</text>
</comment>
<dbReference type="InterPro" id="IPR008948">
    <property type="entry name" value="L-Aspartase-like"/>
</dbReference>
<dbReference type="Pfam" id="PF14698">
    <property type="entry name" value="ASL_C2"/>
    <property type="match status" value="1"/>
</dbReference>
<dbReference type="PRINTS" id="PR00145">
    <property type="entry name" value="ARGSUCLYASE"/>
</dbReference>
<dbReference type="Gene3D" id="1.20.200.10">
    <property type="entry name" value="Fumarase/aspartase (Central domain)"/>
    <property type="match status" value="1"/>
</dbReference>
<feature type="domain" description="Argininosuccinate lyase C-terminal" evidence="8">
    <location>
        <begin position="365"/>
        <end position="433"/>
    </location>
</feature>
<dbReference type="InterPro" id="IPR009049">
    <property type="entry name" value="Argininosuccinate_lyase"/>
</dbReference>
<dbReference type="EMBL" id="CP094348">
    <property type="protein sequence ID" value="UOB21131.1"/>
    <property type="molecule type" value="Genomic_DNA"/>
</dbReference>
<dbReference type="HAMAP" id="MF_00006">
    <property type="entry name" value="Arg_succ_lyase"/>
    <property type="match status" value="1"/>
</dbReference>
<evidence type="ECO:0000256" key="2">
    <source>
        <dbReference type="ARBA" id="ARBA00012338"/>
    </source>
</evidence>
<protein>
    <recommendedName>
        <fullName evidence="2 6">Argininosuccinate lyase</fullName>
        <shortName evidence="6">ASAL</shortName>
        <ecNumber evidence="2 6">4.3.2.1</ecNumber>
    </recommendedName>
    <alternativeName>
        <fullName evidence="6">Arginosuccinase</fullName>
    </alternativeName>
</protein>
<dbReference type="EC" id="4.3.2.1" evidence="2 6"/>
<sequence>MSKALWGGRFTQSMNEQVANFNQSIEVDQRLFYHDMNGNIAHVNMLQNKNIISKDDAELIINGLNAIVQDYEAGTVDFKKEYEDIHLNIEKLLIEKIGPVGGKMHTARSRNDQVATDMHLYAREQTETIIQSINELQHVLITLSKKYLSVIMPGYTHMQRAQPILFSHHIMTYFWMLNRDKERFNDCLKRVNVSPLGSGALAGTTFPIDQQFTAHALGFDSVYPNSIDAVSDRDYILDLMHNINVLMMHLSRFSEEIILWCSEEFKFITLSDAYTTGSSIMPQKKNPDMAELVRGKSGTVAGNYMGLLMTLKGLPLAYNKDLQEDKQSFFNSVDTVIQSVQIFTGMIESMEVNTEHLIETTKSDYSNATELADYFVTLNIPFREAHEITGKLVLYAIDNDILLKDIPLSHYKTVVPKINDDIYEKLDPAYAVNRRTNVNGTSINSVSLQIEKAETYIQKEAE</sequence>
<keyword evidence="10" id="KW-1185">Reference proteome</keyword>
<dbReference type="GO" id="GO:0004056">
    <property type="term" value="F:argininosuccinate lyase activity"/>
    <property type="evidence" value="ECO:0007669"/>
    <property type="project" value="UniProtKB-EC"/>
</dbReference>
<dbReference type="Gene3D" id="1.10.40.30">
    <property type="entry name" value="Fumarase/aspartase (C-terminal domain)"/>
    <property type="match status" value="1"/>
</dbReference>
<dbReference type="PROSITE" id="PS00163">
    <property type="entry name" value="FUMARATE_LYASES"/>
    <property type="match status" value="1"/>
</dbReference>
<evidence type="ECO:0000256" key="5">
    <source>
        <dbReference type="ARBA" id="ARBA00023239"/>
    </source>
</evidence>
<dbReference type="Proteomes" id="UP000830343">
    <property type="component" value="Chromosome"/>
</dbReference>
<comment type="catalytic activity">
    <reaction evidence="6">
        <text>2-(N(omega)-L-arginino)succinate = fumarate + L-arginine</text>
        <dbReference type="Rhea" id="RHEA:24020"/>
        <dbReference type="ChEBI" id="CHEBI:29806"/>
        <dbReference type="ChEBI" id="CHEBI:32682"/>
        <dbReference type="ChEBI" id="CHEBI:57472"/>
        <dbReference type="EC" id="4.3.2.1"/>
    </reaction>
</comment>
<organism evidence="9 10">
    <name type="scientific">Macrococcus armenti</name>
    <dbReference type="NCBI Taxonomy" id="2875764"/>
    <lineage>
        <taxon>Bacteria</taxon>
        <taxon>Bacillati</taxon>
        <taxon>Bacillota</taxon>
        <taxon>Bacilli</taxon>
        <taxon>Bacillales</taxon>
        <taxon>Staphylococcaceae</taxon>
        <taxon>Macrococcus</taxon>
    </lineage>
</organism>
<comment type="subcellular location">
    <subcellularLocation>
        <location evidence="6">Cytoplasm</location>
    </subcellularLocation>
</comment>
<dbReference type="SUPFAM" id="SSF48557">
    <property type="entry name" value="L-aspartase-like"/>
    <property type="match status" value="1"/>
</dbReference>
<dbReference type="NCBIfam" id="TIGR00838">
    <property type="entry name" value="argH"/>
    <property type="match status" value="1"/>
</dbReference>
<dbReference type="InterPro" id="IPR029419">
    <property type="entry name" value="Arg_succ_lyase_C"/>
</dbReference>
<comment type="pathway">
    <text evidence="1 6">Amino-acid biosynthesis; L-arginine biosynthesis; L-arginine from L-ornithine and carbamoyl phosphate: step 3/3.</text>
</comment>
<keyword evidence="5 6" id="KW-0456">Lyase</keyword>
<evidence type="ECO:0000313" key="10">
    <source>
        <dbReference type="Proteomes" id="UP000830343"/>
    </source>
</evidence>